<dbReference type="EC" id="3.5.-.-" evidence="2"/>
<dbReference type="GO" id="GO:0016787">
    <property type="term" value="F:hydrolase activity"/>
    <property type="evidence" value="ECO:0007669"/>
    <property type="project" value="UniProtKB-KW"/>
</dbReference>
<keyword evidence="2" id="KW-0378">Hydrolase</keyword>
<dbReference type="EMBL" id="JBHUGA010000009">
    <property type="protein sequence ID" value="MFD1845815.1"/>
    <property type="molecule type" value="Genomic_DNA"/>
</dbReference>
<dbReference type="InterPro" id="IPR013108">
    <property type="entry name" value="Amidohydro_3"/>
</dbReference>
<dbReference type="CDD" id="cd01300">
    <property type="entry name" value="YtcJ_like"/>
    <property type="match status" value="1"/>
</dbReference>
<proteinExistence type="predicted"/>
<dbReference type="Gene3D" id="2.30.40.10">
    <property type="entry name" value="Urease, subunit C, domain 1"/>
    <property type="match status" value="1"/>
</dbReference>
<dbReference type="Gene3D" id="3.10.310.70">
    <property type="match status" value="1"/>
</dbReference>
<dbReference type="Pfam" id="PF07969">
    <property type="entry name" value="Amidohydro_3"/>
    <property type="match status" value="1"/>
</dbReference>
<dbReference type="Proteomes" id="UP001597307">
    <property type="component" value="Unassembled WGS sequence"/>
</dbReference>
<dbReference type="Gene3D" id="3.20.20.140">
    <property type="entry name" value="Metal-dependent hydrolases"/>
    <property type="match status" value="1"/>
</dbReference>
<feature type="domain" description="Amidohydrolase 3" evidence="1">
    <location>
        <begin position="46"/>
        <end position="533"/>
    </location>
</feature>
<evidence type="ECO:0000313" key="3">
    <source>
        <dbReference type="Proteomes" id="UP001597307"/>
    </source>
</evidence>
<sequence>MLLDLILTNARIITMDAQRPTAGKIGILNGRIVGLDTDLAGLSAKEVIDLRGRVLIPGLNDAHCHTAWFGLTLGEVDLSRLDDLEQVYARLHAAAQAPADDDGEWLVASGFDHHRFGGQFPNRDALDRVGGGRPLFIRRTSGHGGIANTEALRRAGALARDFSDPVGGRVVRDASGEPTGLLQETAQALVLDLLRPYARDTLVAAIARASARYASEGITSFTDAGIGGGWIGHAPDELGAFQDARAAGKLHARAQLMPAIETLQSSTGAGLGLGMYSGFGDNMLSLGPAKIFLDGALSSETAAQTEPYATGSANKGYLLDDPLILRRQMVDAHRAGWSIAAHAIGDAAMDLAIDTFRQFPAQPKGSLPHRIEHAAVVRPDQLSALAALGVAVAPQASFFRPIGDVMTLSLGARRAAFTYRAKSFLDAGIPMAGSSDRPCADGTALRSIQSYIDRLTAGGAIFGAASERLTAAEALRVYTVGSAGATGFSGTKGRLAVGMLADCAVLEASPLEVPTNDIADIPVLATLLGGRFTHHQL</sequence>
<organism evidence="2 3">
    <name type="scientific">Arthrobacter flavus</name>
    <dbReference type="NCBI Taxonomy" id="95172"/>
    <lineage>
        <taxon>Bacteria</taxon>
        <taxon>Bacillati</taxon>
        <taxon>Actinomycetota</taxon>
        <taxon>Actinomycetes</taxon>
        <taxon>Micrococcales</taxon>
        <taxon>Micrococcaceae</taxon>
        <taxon>Arthrobacter</taxon>
    </lineage>
</organism>
<name>A0ABW4Q5B9_9MICC</name>
<dbReference type="SUPFAM" id="SSF51556">
    <property type="entry name" value="Metallo-dependent hydrolases"/>
    <property type="match status" value="1"/>
</dbReference>
<accession>A0ABW4Q5B9</accession>
<reference evidence="3" key="1">
    <citation type="journal article" date="2019" name="Int. J. Syst. Evol. Microbiol.">
        <title>The Global Catalogue of Microorganisms (GCM) 10K type strain sequencing project: providing services to taxonomists for standard genome sequencing and annotation.</title>
        <authorList>
            <consortium name="The Broad Institute Genomics Platform"/>
            <consortium name="The Broad Institute Genome Sequencing Center for Infectious Disease"/>
            <person name="Wu L."/>
            <person name="Ma J."/>
        </authorList>
    </citation>
    <scope>NUCLEOTIDE SEQUENCE [LARGE SCALE GENOMIC DNA]</scope>
    <source>
        <strain evidence="3">JCM 11496</strain>
    </source>
</reference>
<dbReference type="InterPro" id="IPR032466">
    <property type="entry name" value="Metal_Hydrolase"/>
</dbReference>
<keyword evidence="3" id="KW-1185">Reference proteome</keyword>
<dbReference type="RefSeq" id="WP_343878032.1">
    <property type="nucleotide sequence ID" value="NZ_BAAAIJ010000009.1"/>
</dbReference>
<comment type="caution">
    <text evidence="2">The sequence shown here is derived from an EMBL/GenBank/DDBJ whole genome shotgun (WGS) entry which is preliminary data.</text>
</comment>
<dbReference type="PANTHER" id="PTHR22642">
    <property type="entry name" value="IMIDAZOLONEPROPIONASE"/>
    <property type="match status" value="1"/>
</dbReference>
<protein>
    <submittedName>
        <fullName evidence="2">Amidohydrolase</fullName>
        <ecNumber evidence="2">3.5.-.-</ecNumber>
    </submittedName>
</protein>
<evidence type="ECO:0000259" key="1">
    <source>
        <dbReference type="Pfam" id="PF07969"/>
    </source>
</evidence>
<dbReference type="PANTHER" id="PTHR22642:SF2">
    <property type="entry name" value="PROTEIN LONG AFTER FAR-RED 3"/>
    <property type="match status" value="1"/>
</dbReference>
<dbReference type="SUPFAM" id="SSF51338">
    <property type="entry name" value="Composite domain of metallo-dependent hydrolases"/>
    <property type="match status" value="1"/>
</dbReference>
<dbReference type="InterPro" id="IPR011059">
    <property type="entry name" value="Metal-dep_hydrolase_composite"/>
</dbReference>
<evidence type="ECO:0000313" key="2">
    <source>
        <dbReference type="EMBL" id="MFD1845815.1"/>
    </source>
</evidence>
<gene>
    <name evidence="2" type="ORF">ACFSFX_04310</name>
</gene>
<dbReference type="InterPro" id="IPR033932">
    <property type="entry name" value="YtcJ-like"/>
</dbReference>